<proteinExistence type="predicted"/>
<sequence>MVYNPQKSEEKQGLGAGISATGVIVSIEDGKTSDFVKNLENWKGDINSPAINVHIEIMHNNEKYELQKLFNYKNEGDKTVFSSNSNLGKYKKYYRKLPESSDQVKLVTNADGFFRLLIE</sequence>
<name>A0A6M3XHB3_9ZZZZ</name>
<accession>A0A6M3XHB3</accession>
<evidence type="ECO:0000313" key="1">
    <source>
        <dbReference type="EMBL" id="QJH96697.1"/>
    </source>
</evidence>
<organism evidence="1">
    <name type="scientific">viral metagenome</name>
    <dbReference type="NCBI Taxonomy" id="1070528"/>
    <lineage>
        <taxon>unclassified sequences</taxon>
        <taxon>metagenomes</taxon>
        <taxon>organismal metagenomes</taxon>
    </lineage>
</organism>
<dbReference type="EMBL" id="MT144659">
    <property type="protein sequence ID" value="QJH96697.1"/>
    <property type="molecule type" value="Genomic_DNA"/>
</dbReference>
<dbReference type="AlphaFoldDB" id="A0A6M3XHB3"/>
<reference evidence="1" key="1">
    <citation type="submission" date="2020-03" db="EMBL/GenBank/DDBJ databases">
        <title>The deep terrestrial virosphere.</title>
        <authorList>
            <person name="Holmfeldt K."/>
            <person name="Nilsson E."/>
            <person name="Simone D."/>
            <person name="Lopez-Fernandez M."/>
            <person name="Wu X."/>
            <person name="de Brujin I."/>
            <person name="Lundin D."/>
            <person name="Andersson A."/>
            <person name="Bertilsson S."/>
            <person name="Dopson M."/>
        </authorList>
    </citation>
    <scope>NUCLEOTIDE SEQUENCE</scope>
    <source>
        <strain evidence="1">TM448B00795</strain>
    </source>
</reference>
<protein>
    <submittedName>
        <fullName evidence="1">Uncharacterized protein</fullName>
    </submittedName>
</protein>
<gene>
    <name evidence="1" type="ORF">TM448B00795_0011</name>
</gene>